<name>A0ABP8QZR4_9ACTN</name>
<gene>
    <name evidence="12" type="ORF">GCM10023191_082790</name>
</gene>
<dbReference type="PANTHER" id="PTHR32092">
    <property type="entry name" value="6-PHOSPHO-BETA-GLUCOSIDASE-RELATED"/>
    <property type="match status" value="1"/>
</dbReference>
<keyword evidence="5 9" id="KW-0520">NAD</keyword>
<dbReference type="PRINTS" id="PR00732">
    <property type="entry name" value="GLHYDRLASE4"/>
</dbReference>
<dbReference type="NCBIfam" id="NF011657">
    <property type="entry name" value="PRK15076.1"/>
    <property type="match status" value="1"/>
</dbReference>
<keyword evidence="6" id="KW-0464">Manganese</keyword>
<dbReference type="Pfam" id="PF02056">
    <property type="entry name" value="Glyco_hydro_4"/>
    <property type="match status" value="1"/>
</dbReference>
<evidence type="ECO:0000256" key="5">
    <source>
        <dbReference type="ARBA" id="ARBA00023027"/>
    </source>
</evidence>
<dbReference type="InterPro" id="IPR036291">
    <property type="entry name" value="NAD(P)-bd_dom_sf"/>
</dbReference>
<dbReference type="InterPro" id="IPR001088">
    <property type="entry name" value="Glyco_hydro_4"/>
</dbReference>
<sequence>MSERSERIENTVSQVTHPTKEDSVTEPFRVAFVGAGSVVFTRQLLRDIFSFPELANVRIALHDIDPDRLSVAEALAHRTASRHGAKPEIVASTDRRAALEGAQAVVNMVAIGGHAATVTDFEVPARFGLRQTIGDTLGIGGIFRALRTFPFLEALAADMAAVCPDAWLLNYTNPMAMNLQYLAAVAPGLKAAGLCHSVYWTVRDLCGLVGVPYEEVDVVSAGVNHQAWILRWEHRGRDLYPALDAAIAADPQLLRRVRVDMYRRLGRYPTETSEHSSEYVPWYLRDATEIERLRIPVDDYVGISAANLAEYESVRDALAAGREPEPGEEEDAAEYAPQVIHSLATGTLRTIQVTTPNTGLITNLPAGAGVEVPATLDRLGVHPHHVGALPPQLAALNRSFLNVVDLTVAAAVEGDPRHIRHAAMADPATAAALNVEEIWSLCDAMAEAHGDALPPALRGSLRP</sequence>
<keyword evidence="3" id="KW-0479">Metal-binding</keyword>
<evidence type="ECO:0000256" key="3">
    <source>
        <dbReference type="ARBA" id="ARBA00022723"/>
    </source>
</evidence>
<dbReference type="SUPFAM" id="SSF56327">
    <property type="entry name" value="LDH C-terminal domain-like"/>
    <property type="match status" value="1"/>
</dbReference>
<keyword evidence="13" id="KW-1185">Reference proteome</keyword>
<accession>A0ABP8QZR4</accession>
<comment type="cofactor">
    <cofactor evidence="1">
        <name>Mn(2+)</name>
        <dbReference type="ChEBI" id="CHEBI:29035"/>
    </cofactor>
</comment>
<dbReference type="CDD" id="cd05297">
    <property type="entry name" value="GH4_alpha_glucosidase_galactosidase"/>
    <property type="match status" value="1"/>
</dbReference>
<evidence type="ECO:0000256" key="7">
    <source>
        <dbReference type="ARBA" id="ARBA00023277"/>
    </source>
</evidence>
<evidence type="ECO:0000256" key="10">
    <source>
        <dbReference type="SAM" id="MobiDB-lite"/>
    </source>
</evidence>
<dbReference type="InterPro" id="IPR015955">
    <property type="entry name" value="Lactate_DH/Glyco_Ohase_4_C"/>
</dbReference>
<organism evidence="12 13">
    <name type="scientific">Actinoallomurus oryzae</name>
    <dbReference type="NCBI Taxonomy" id="502180"/>
    <lineage>
        <taxon>Bacteria</taxon>
        <taxon>Bacillati</taxon>
        <taxon>Actinomycetota</taxon>
        <taxon>Actinomycetes</taxon>
        <taxon>Streptosporangiales</taxon>
        <taxon>Thermomonosporaceae</taxon>
        <taxon>Actinoallomurus</taxon>
    </lineage>
</organism>
<dbReference type="InterPro" id="IPR022616">
    <property type="entry name" value="Glyco_hydro_4_C"/>
</dbReference>
<evidence type="ECO:0000256" key="9">
    <source>
        <dbReference type="RuleBase" id="RU361152"/>
    </source>
</evidence>
<evidence type="ECO:0000256" key="2">
    <source>
        <dbReference type="ARBA" id="ARBA00010141"/>
    </source>
</evidence>
<dbReference type="PANTHER" id="PTHR32092:SF6">
    <property type="entry name" value="ALPHA-GALACTOSIDASE"/>
    <property type="match status" value="1"/>
</dbReference>
<evidence type="ECO:0000313" key="13">
    <source>
        <dbReference type="Proteomes" id="UP001500503"/>
    </source>
</evidence>
<dbReference type="InterPro" id="IPR053715">
    <property type="entry name" value="GH4_Enzyme_sf"/>
</dbReference>
<evidence type="ECO:0000256" key="1">
    <source>
        <dbReference type="ARBA" id="ARBA00001936"/>
    </source>
</evidence>
<keyword evidence="4 9" id="KW-0378">Hydrolase</keyword>
<dbReference type="Pfam" id="PF11975">
    <property type="entry name" value="Glyco_hydro_4C"/>
    <property type="match status" value="1"/>
</dbReference>
<keyword evidence="7" id="KW-0119">Carbohydrate metabolism</keyword>
<feature type="region of interest" description="Disordered" evidence="10">
    <location>
        <begin position="1"/>
        <end position="20"/>
    </location>
</feature>
<evidence type="ECO:0000256" key="8">
    <source>
        <dbReference type="ARBA" id="ARBA00023295"/>
    </source>
</evidence>
<feature type="domain" description="Glycosyl hydrolase family 4 C-terminal" evidence="11">
    <location>
        <begin position="221"/>
        <end position="429"/>
    </location>
</feature>
<reference evidence="13" key="1">
    <citation type="journal article" date="2019" name="Int. J. Syst. Evol. Microbiol.">
        <title>The Global Catalogue of Microorganisms (GCM) 10K type strain sequencing project: providing services to taxonomists for standard genome sequencing and annotation.</title>
        <authorList>
            <consortium name="The Broad Institute Genomics Platform"/>
            <consortium name="The Broad Institute Genome Sequencing Center for Infectious Disease"/>
            <person name="Wu L."/>
            <person name="Ma J."/>
        </authorList>
    </citation>
    <scope>NUCLEOTIDE SEQUENCE [LARGE SCALE GENOMIC DNA]</scope>
    <source>
        <strain evidence="13">JCM 17933</strain>
    </source>
</reference>
<evidence type="ECO:0000256" key="6">
    <source>
        <dbReference type="ARBA" id="ARBA00023211"/>
    </source>
</evidence>
<dbReference type="SUPFAM" id="SSF51735">
    <property type="entry name" value="NAD(P)-binding Rossmann-fold domains"/>
    <property type="match status" value="1"/>
</dbReference>
<evidence type="ECO:0000259" key="11">
    <source>
        <dbReference type="Pfam" id="PF11975"/>
    </source>
</evidence>
<keyword evidence="8 9" id="KW-0326">Glycosidase</keyword>
<comment type="caution">
    <text evidence="12">The sequence shown here is derived from an EMBL/GenBank/DDBJ whole genome shotgun (WGS) entry which is preliminary data.</text>
</comment>
<dbReference type="Proteomes" id="UP001500503">
    <property type="component" value="Unassembled WGS sequence"/>
</dbReference>
<dbReference type="EMBL" id="BAABHF010000049">
    <property type="protein sequence ID" value="GAA4514375.1"/>
    <property type="molecule type" value="Genomic_DNA"/>
</dbReference>
<proteinExistence type="inferred from homology"/>
<dbReference type="Gene3D" id="3.90.1820.10">
    <property type="entry name" value="AglA-like glucosidase"/>
    <property type="match status" value="1"/>
</dbReference>
<protein>
    <submittedName>
        <fullName evidence="12">Alpha-glucosidase/alpha-galactosidase</fullName>
    </submittedName>
</protein>
<comment type="similarity">
    <text evidence="2 9">Belongs to the glycosyl hydrolase 4 family.</text>
</comment>
<evidence type="ECO:0000256" key="4">
    <source>
        <dbReference type="ARBA" id="ARBA00022801"/>
    </source>
</evidence>
<comment type="cofactor">
    <cofactor evidence="9">
        <name>NAD(+)</name>
        <dbReference type="ChEBI" id="CHEBI:57540"/>
    </cofactor>
    <text evidence="9">Binds 1 NAD(+) per subunit.</text>
</comment>
<evidence type="ECO:0000313" key="12">
    <source>
        <dbReference type="EMBL" id="GAA4514375.1"/>
    </source>
</evidence>